<sequence>MNTVSHSNVISPSLGCPNSSSDILNSSLKMGTLLGKHREYDDEHLLAMDISKAFSTCVVRFWIKVRENHLDNINKKSDNTSVTLAVLAYEAQISMVYFELYGFLSLLFSSNSMISTKTLARMVRKWQNLVTIRRKRISLPRHIKNAKENSSGTQLLADKGHFVVYSEDVRRFVIPLVYLNNEEVLIQLLTLSEEEFGLPGDGHITLPCDAFLMEYIISLIQRGLAEHLEKALLTSVFGSRSMSSSNLHQGQSSQQL</sequence>
<evidence type="ECO:0000313" key="3">
    <source>
        <dbReference type="Proteomes" id="UP001188597"/>
    </source>
</evidence>
<proteinExistence type="inferred from homology"/>
<reference evidence="2" key="1">
    <citation type="submission" date="2022-12" db="EMBL/GenBank/DDBJ databases">
        <title>Draft genome assemblies for two species of Escallonia (Escalloniales).</title>
        <authorList>
            <person name="Chanderbali A."/>
            <person name="Dervinis C."/>
            <person name="Anghel I."/>
            <person name="Soltis D."/>
            <person name="Soltis P."/>
            <person name="Zapata F."/>
        </authorList>
    </citation>
    <scope>NUCLEOTIDE SEQUENCE</scope>
    <source>
        <strain evidence="2">UCBG64.0493</strain>
        <tissue evidence="2">Leaf</tissue>
    </source>
</reference>
<dbReference type="InterPro" id="IPR003676">
    <property type="entry name" value="SAUR_fam"/>
</dbReference>
<evidence type="ECO:0008006" key="4">
    <source>
        <dbReference type="Google" id="ProtNLM"/>
    </source>
</evidence>
<gene>
    <name evidence="2" type="ORF">RJ639_031098</name>
</gene>
<dbReference type="Pfam" id="PF02519">
    <property type="entry name" value="Auxin_inducible"/>
    <property type="match status" value="1"/>
</dbReference>
<organism evidence="2 3">
    <name type="scientific">Escallonia herrerae</name>
    <dbReference type="NCBI Taxonomy" id="1293975"/>
    <lineage>
        <taxon>Eukaryota</taxon>
        <taxon>Viridiplantae</taxon>
        <taxon>Streptophyta</taxon>
        <taxon>Embryophyta</taxon>
        <taxon>Tracheophyta</taxon>
        <taxon>Spermatophyta</taxon>
        <taxon>Magnoliopsida</taxon>
        <taxon>eudicotyledons</taxon>
        <taxon>Gunneridae</taxon>
        <taxon>Pentapetalae</taxon>
        <taxon>asterids</taxon>
        <taxon>campanulids</taxon>
        <taxon>Escalloniales</taxon>
        <taxon>Escalloniaceae</taxon>
        <taxon>Escallonia</taxon>
    </lineage>
</organism>
<dbReference type="PANTHER" id="PTHR31175">
    <property type="entry name" value="AUXIN-RESPONSIVE FAMILY PROTEIN"/>
    <property type="match status" value="1"/>
</dbReference>
<accession>A0AA89BIF9</accession>
<evidence type="ECO:0000256" key="1">
    <source>
        <dbReference type="ARBA" id="ARBA00006974"/>
    </source>
</evidence>
<dbReference type="PANTHER" id="PTHR31175:SF122">
    <property type="entry name" value="AUXIN-RESPONSIVE PROTEIN SAUR64-LIKE"/>
    <property type="match status" value="1"/>
</dbReference>
<dbReference type="Proteomes" id="UP001188597">
    <property type="component" value="Unassembled WGS sequence"/>
</dbReference>
<keyword evidence="3" id="KW-1185">Reference proteome</keyword>
<comment type="similarity">
    <text evidence="1">Belongs to the ARG7 family.</text>
</comment>
<protein>
    <recommendedName>
        <fullName evidence="4">Small auxin up regulated protein</fullName>
    </recommendedName>
</protein>
<comment type="caution">
    <text evidence="2">The sequence shown here is derived from an EMBL/GenBank/DDBJ whole genome shotgun (WGS) entry which is preliminary data.</text>
</comment>
<name>A0AA89BIF9_9ASTE</name>
<dbReference type="AlphaFoldDB" id="A0AA89BIF9"/>
<dbReference type="GO" id="GO:0009733">
    <property type="term" value="P:response to auxin"/>
    <property type="evidence" value="ECO:0007669"/>
    <property type="project" value="InterPro"/>
</dbReference>
<evidence type="ECO:0000313" key="2">
    <source>
        <dbReference type="EMBL" id="KAK3037727.1"/>
    </source>
</evidence>
<dbReference type="EMBL" id="JAVXUP010000115">
    <property type="protein sequence ID" value="KAK3037727.1"/>
    <property type="molecule type" value="Genomic_DNA"/>
</dbReference>